<evidence type="ECO:0000256" key="1">
    <source>
        <dbReference type="ARBA" id="ARBA00004651"/>
    </source>
</evidence>
<dbReference type="SUPFAM" id="SSF53850">
    <property type="entry name" value="Periplasmic binding protein-like II"/>
    <property type="match status" value="1"/>
</dbReference>
<keyword evidence="5 10" id="KW-1133">Transmembrane helix</keyword>
<evidence type="ECO:0000256" key="3">
    <source>
        <dbReference type="ARBA" id="ARBA00022475"/>
    </source>
</evidence>
<proteinExistence type="inferred from homology"/>
<dbReference type="AlphaFoldDB" id="A0AAW0UWP3"/>
<evidence type="ECO:0000313" key="13">
    <source>
        <dbReference type="Proteomes" id="UP001487740"/>
    </source>
</evidence>
<sequence length="386" mass="42193">MAGPQPGSKLNDQASDNDSECNPASDSDSESDPEVDFALGPFFLNDEREEVADFTATFYYDSYYIVSQRPVASSDPAGIIKTFQPQVWLLVAVCMAVVGVVMMGMMWLTERLQGSGSPSRVSWAVMWSVKGLLQEPTSWLPGNASGRLMVAVWVLSALVIASVYQGNITAMLTLPKIKGLIDTVTDLINQNRLPWKLEHGGLKDILLNSKDKAMQKMATKFSGFIPSCWSARHEIQTGKFAAACDKTSIMSMMAWDFSTTGRCHFYMGKYGIITLGSFSLLFPTNSSLMGRANQLIFKLTEGGLWAEWLAWQLGNSKECLKPPTADRGEGVKPLGVQDILGLLILLAIGYLASLLLFAGETLFFHRTNHVPKITASLSPPTRAASP</sequence>
<accession>A0AAW0UWP3</accession>
<evidence type="ECO:0000256" key="2">
    <source>
        <dbReference type="ARBA" id="ARBA00008685"/>
    </source>
</evidence>
<dbReference type="PANTHER" id="PTHR42643">
    <property type="entry name" value="IONOTROPIC RECEPTOR 20A-RELATED"/>
    <property type="match status" value="1"/>
</dbReference>
<dbReference type="GO" id="GO:0015276">
    <property type="term" value="F:ligand-gated monoatomic ion channel activity"/>
    <property type="evidence" value="ECO:0007669"/>
    <property type="project" value="InterPro"/>
</dbReference>
<dbReference type="Proteomes" id="UP001487740">
    <property type="component" value="Unassembled WGS sequence"/>
</dbReference>
<feature type="transmembrane region" description="Helical" evidence="10">
    <location>
        <begin position="144"/>
        <end position="164"/>
    </location>
</feature>
<dbReference type="InterPro" id="IPR001320">
    <property type="entry name" value="Iontro_rcpt_C"/>
</dbReference>
<keyword evidence="7" id="KW-0675">Receptor</keyword>
<keyword evidence="4 10" id="KW-0812">Transmembrane</keyword>
<reference evidence="12 13" key="1">
    <citation type="submission" date="2023-03" db="EMBL/GenBank/DDBJ databases">
        <title>High-quality genome of Scylla paramamosain provides insights in environmental adaptation.</title>
        <authorList>
            <person name="Zhang L."/>
        </authorList>
    </citation>
    <scope>NUCLEOTIDE SEQUENCE [LARGE SCALE GENOMIC DNA]</scope>
    <source>
        <strain evidence="12">LZ_2023a</strain>
        <tissue evidence="12">Muscle</tissue>
    </source>
</reference>
<protein>
    <recommendedName>
        <fullName evidence="11">Ionotropic glutamate receptor C-terminal domain-containing protein</fullName>
    </recommendedName>
</protein>
<evidence type="ECO:0000259" key="11">
    <source>
        <dbReference type="Pfam" id="PF00060"/>
    </source>
</evidence>
<evidence type="ECO:0000256" key="9">
    <source>
        <dbReference type="SAM" id="MobiDB-lite"/>
    </source>
</evidence>
<dbReference type="Gene3D" id="1.10.287.70">
    <property type="match status" value="1"/>
</dbReference>
<feature type="region of interest" description="Disordered" evidence="9">
    <location>
        <begin position="1"/>
        <end position="34"/>
    </location>
</feature>
<comment type="caution">
    <text evidence="12">The sequence shown here is derived from an EMBL/GenBank/DDBJ whole genome shotgun (WGS) entry which is preliminary data.</text>
</comment>
<evidence type="ECO:0000256" key="5">
    <source>
        <dbReference type="ARBA" id="ARBA00022989"/>
    </source>
</evidence>
<evidence type="ECO:0000256" key="7">
    <source>
        <dbReference type="ARBA" id="ARBA00023170"/>
    </source>
</evidence>
<keyword evidence="8" id="KW-0325">Glycoprotein</keyword>
<dbReference type="Pfam" id="PF00060">
    <property type="entry name" value="Lig_chan"/>
    <property type="match status" value="1"/>
</dbReference>
<feature type="compositionally biased region" description="Polar residues" evidence="9">
    <location>
        <begin position="8"/>
        <end position="24"/>
    </location>
</feature>
<dbReference type="PANTHER" id="PTHR42643:SF24">
    <property type="entry name" value="IONOTROPIC RECEPTOR 60A"/>
    <property type="match status" value="1"/>
</dbReference>
<evidence type="ECO:0000256" key="6">
    <source>
        <dbReference type="ARBA" id="ARBA00023136"/>
    </source>
</evidence>
<keyword evidence="13" id="KW-1185">Reference proteome</keyword>
<evidence type="ECO:0000256" key="10">
    <source>
        <dbReference type="SAM" id="Phobius"/>
    </source>
</evidence>
<dbReference type="GO" id="GO:0050906">
    <property type="term" value="P:detection of stimulus involved in sensory perception"/>
    <property type="evidence" value="ECO:0007669"/>
    <property type="project" value="UniProtKB-ARBA"/>
</dbReference>
<keyword evidence="6 10" id="KW-0472">Membrane</keyword>
<feature type="transmembrane region" description="Helical" evidence="10">
    <location>
        <begin position="339"/>
        <end position="358"/>
    </location>
</feature>
<dbReference type="EMBL" id="JARAKH010000005">
    <property type="protein sequence ID" value="KAK8404109.1"/>
    <property type="molecule type" value="Genomic_DNA"/>
</dbReference>
<gene>
    <name evidence="12" type="ORF">O3P69_000282</name>
</gene>
<organism evidence="12 13">
    <name type="scientific">Scylla paramamosain</name>
    <name type="common">Mud crab</name>
    <dbReference type="NCBI Taxonomy" id="85552"/>
    <lineage>
        <taxon>Eukaryota</taxon>
        <taxon>Metazoa</taxon>
        <taxon>Ecdysozoa</taxon>
        <taxon>Arthropoda</taxon>
        <taxon>Crustacea</taxon>
        <taxon>Multicrustacea</taxon>
        <taxon>Malacostraca</taxon>
        <taxon>Eumalacostraca</taxon>
        <taxon>Eucarida</taxon>
        <taxon>Decapoda</taxon>
        <taxon>Pleocyemata</taxon>
        <taxon>Brachyura</taxon>
        <taxon>Eubrachyura</taxon>
        <taxon>Portunoidea</taxon>
        <taxon>Portunidae</taxon>
        <taxon>Portuninae</taxon>
        <taxon>Scylla</taxon>
    </lineage>
</organism>
<keyword evidence="3" id="KW-1003">Cell membrane</keyword>
<feature type="transmembrane region" description="Helical" evidence="10">
    <location>
        <begin position="263"/>
        <end position="282"/>
    </location>
</feature>
<dbReference type="InterPro" id="IPR052192">
    <property type="entry name" value="Insect_Ionotropic_Sensory_Rcpt"/>
</dbReference>
<feature type="domain" description="Ionotropic glutamate receptor C-terminal" evidence="11">
    <location>
        <begin position="86"/>
        <end position="349"/>
    </location>
</feature>
<dbReference type="GO" id="GO:0005886">
    <property type="term" value="C:plasma membrane"/>
    <property type="evidence" value="ECO:0007669"/>
    <property type="project" value="UniProtKB-SubCell"/>
</dbReference>
<comment type="similarity">
    <text evidence="2">Belongs to the glutamate-gated ion channel (TC 1.A.10.1) family.</text>
</comment>
<evidence type="ECO:0000313" key="12">
    <source>
        <dbReference type="EMBL" id="KAK8404109.1"/>
    </source>
</evidence>
<name>A0AAW0UWP3_SCYPA</name>
<evidence type="ECO:0000256" key="8">
    <source>
        <dbReference type="ARBA" id="ARBA00023180"/>
    </source>
</evidence>
<comment type="subcellular location">
    <subcellularLocation>
        <location evidence="1">Cell membrane</location>
        <topology evidence="1">Multi-pass membrane protein</topology>
    </subcellularLocation>
</comment>
<evidence type="ECO:0000256" key="4">
    <source>
        <dbReference type="ARBA" id="ARBA00022692"/>
    </source>
</evidence>
<feature type="transmembrane region" description="Helical" evidence="10">
    <location>
        <begin position="87"/>
        <end position="108"/>
    </location>
</feature>